<dbReference type="Proteomes" id="UP001169862">
    <property type="component" value="Unassembled WGS sequence"/>
</dbReference>
<sequence length="79" mass="8831">MEKKPSHSQDRHKTQKLARILAIVVSALFAAVAVAGFNRTGDYLQLGVFLVVSIVAYFVIVFIFKGVDRLLDSVDDREH</sequence>
<keyword evidence="1" id="KW-0812">Transmembrane</keyword>
<dbReference type="EMBL" id="JAUOPG010000006">
    <property type="protein sequence ID" value="MDO6453934.1"/>
    <property type="molecule type" value="Genomic_DNA"/>
</dbReference>
<gene>
    <name evidence="2" type="ORF">Q4490_10190</name>
</gene>
<keyword evidence="1" id="KW-0472">Membrane</keyword>
<evidence type="ECO:0000256" key="1">
    <source>
        <dbReference type="SAM" id="Phobius"/>
    </source>
</evidence>
<dbReference type="AlphaFoldDB" id="A0AAW7XKY4"/>
<feature type="transmembrane region" description="Helical" evidence="1">
    <location>
        <begin position="43"/>
        <end position="64"/>
    </location>
</feature>
<protein>
    <submittedName>
        <fullName evidence="2">Uncharacterized protein</fullName>
    </submittedName>
</protein>
<proteinExistence type="predicted"/>
<name>A0AAW7XKY4_9GAMM</name>
<dbReference type="GeneID" id="89455996"/>
<keyword evidence="1" id="KW-1133">Transmembrane helix</keyword>
<feature type="transmembrane region" description="Helical" evidence="1">
    <location>
        <begin position="20"/>
        <end position="37"/>
    </location>
</feature>
<organism evidence="2 3">
    <name type="scientific">Neptunomonas phycophila</name>
    <dbReference type="NCBI Taxonomy" id="1572645"/>
    <lineage>
        <taxon>Bacteria</taxon>
        <taxon>Pseudomonadati</taxon>
        <taxon>Pseudomonadota</taxon>
        <taxon>Gammaproteobacteria</taxon>
        <taxon>Oceanospirillales</taxon>
        <taxon>Oceanospirillaceae</taxon>
        <taxon>Neptunomonas</taxon>
    </lineage>
</organism>
<accession>A0AAW7XKY4</accession>
<comment type="caution">
    <text evidence="2">The sequence shown here is derived from an EMBL/GenBank/DDBJ whole genome shotgun (WGS) entry which is preliminary data.</text>
</comment>
<evidence type="ECO:0000313" key="2">
    <source>
        <dbReference type="EMBL" id="MDO6453934.1"/>
    </source>
</evidence>
<dbReference type="RefSeq" id="WP_075180005.1">
    <property type="nucleotide sequence ID" value="NZ_CAXPFL010000034.1"/>
</dbReference>
<reference evidence="2" key="1">
    <citation type="submission" date="2023-07" db="EMBL/GenBank/DDBJ databases">
        <title>Genome content predicts the carbon catabolic preferences of heterotrophic bacteria.</title>
        <authorList>
            <person name="Gralka M."/>
        </authorList>
    </citation>
    <scope>NUCLEOTIDE SEQUENCE</scope>
    <source>
        <strain evidence="2">I2M16</strain>
    </source>
</reference>
<evidence type="ECO:0000313" key="3">
    <source>
        <dbReference type="Proteomes" id="UP001169862"/>
    </source>
</evidence>